<keyword evidence="2" id="KW-0812">Transmembrane</keyword>
<proteinExistence type="predicted"/>
<evidence type="ECO:0000256" key="2">
    <source>
        <dbReference type="SAM" id="Phobius"/>
    </source>
</evidence>
<keyword evidence="2" id="KW-0472">Membrane</keyword>
<sequence length="213" mass="23727">MNDTTSIDDLPGIASGGGGGGGGGIVQNALKPEIPHQTYSPNVGSQQPLQQQQYQQQSQATPDMNVNEFIGGLQRATASGMTALPIRDVPRNTESVVSDEQTMPNYVPKAPHDYIREHHENTQSFLHHHERSTNRGESIDVVYETLQVPILLAILYFTFQLPVMRKYLLMYLPSIFNKDGNHNLSGLLFISILFSCTYYGINFVLNQFVLESE</sequence>
<evidence type="ECO:0000256" key="1">
    <source>
        <dbReference type="SAM" id="MobiDB-lite"/>
    </source>
</evidence>
<organism evidence="3">
    <name type="scientific">viral metagenome</name>
    <dbReference type="NCBI Taxonomy" id="1070528"/>
    <lineage>
        <taxon>unclassified sequences</taxon>
        <taxon>metagenomes</taxon>
        <taxon>organismal metagenomes</taxon>
    </lineage>
</organism>
<protein>
    <submittedName>
        <fullName evidence="3">Uncharacterized protein</fullName>
    </submittedName>
</protein>
<dbReference type="EMBL" id="MN738999">
    <property type="protein sequence ID" value="QHT34385.1"/>
    <property type="molecule type" value="Genomic_DNA"/>
</dbReference>
<keyword evidence="2" id="KW-1133">Transmembrane helix</keyword>
<reference evidence="3" key="1">
    <citation type="journal article" date="2020" name="Nature">
        <title>Giant virus diversity and host interactions through global metagenomics.</title>
        <authorList>
            <person name="Schulz F."/>
            <person name="Roux S."/>
            <person name="Paez-Espino D."/>
            <person name="Jungbluth S."/>
            <person name="Walsh D.A."/>
            <person name="Denef V.J."/>
            <person name="McMahon K.D."/>
            <person name="Konstantinidis K.T."/>
            <person name="Eloe-Fadrosh E.A."/>
            <person name="Kyrpides N.C."/>
            <person name="Woyke T."/>
        </authorList>
    </citation>
    <scope>NUCLEOTIDE SEQUENCE</scope>
    <source>
        <strain evidence="3">GVMAG-M-3300009163-63</strain>
    </source>
</reference>
<evidence type="ECO:0000313" key="3">
    <source>
        <dbReference type="EMBL" id="QHT34385.1"/>
    </source>
</evidence>
<accession>A0A6C0F5E2</accession>
<dbReference type="AlphaFoldDB" id="A0A6C0F5E2"/>
<feature type="transmembrane region" description="Helical" evidence="2">
    <location>
        <begin position="184"/>
        <end position="205"/>
    </location>
</feature>
<feature type="transmembrane region" description="Helical" evidence="2">
    <location>
        <begin position="141"/>
        <end position="164"/>
    </location>
</feature>
<feature type="region of interest" description="Disordered" evidence="1">
    <location>
        <begin position="1"/>
        <end position="60"/>
    </location>
</feature>
<feature type="compositionally biased region" description="Gly residues" evidence="1">
    <location>
        <begin position="14"/>
        <end position="25"/>
    </location>
</feature>
<feature type="compositionally biased region" description="Low complexity" evidence="1">
    <location>
        <begin position="46"/>
        <end position="59"/>
    </location>
</feature>
<name>A0A6C0F5E2_9ZZZZ</name>